<evidence type="ECO:0000259" key="2">
    <source>
        <dbReference type="SMART" id="SM00899"/>
    </source>
</evidence>
<proteinExistence type="predicted"/>
<dbReference type="Proteomes" id="UP000198785">
    <property type="component" value="Unassembled WGS sequence"/>
</dbReference>
<reference evidence="3 4" key="1">
    <citation type="submission" date="2016-10" db="EMBL/GenBank/DDBJ databases">
        <authorList>
            <person name="de Groot N.N."/>
        </authorList>
    </citation>
    <scope>NUCLEOTIDE SEQUENCE [LARGE SCALE GENOMIC DNA]</scope>
    <source>
        <strain evidence="3 4">DSM 22789</strain>
    </source>
</reference>
<dbReference type="InterPro" id="IPR008988">
    <property type="entry name" value="Transcriptional_repressor_C"/>
</dbReference>
<dbReference type="PANTHER" id="PTHR42954">
    <property type="entry name" value="FE(2+) TRANSPORT PROTEIN A"/>
    <property type="match status" value="1"/>
</dbReference>
<organism evidence="3 4">
    <name type="scientific">Sphingobacterium wenxiniae</name>
    <dbReference type="NCBI Taxonomy" id="683125"/>
    <lineage>
        <taxon>Bacteria</taxon>
        <taxon>Pseudomonadati</taxon>
        <taxon>Bacteroidota</taxon>
        <taxon>Sphingobacteriia</taxon>
        <taxon>Sphingobacteriales</taxon>
        <taxon>Sphingobacteriaceae</taxon>
        <taxon>Sphingobacterium</taxon>
    </lineage>
</organism>
<evidence type="ECO:0000256" key="1">
    <source>
        <dbReference type="ARBA" id="ARBA00023004"/>
    </source>
</evidence>
<gene>
    <name evidence="3" type="ORF">SAMN05660206_101260</name>
</gene>
<dbReference type="SUPFAM" id="SSF50037">
    <property type="entry name" value="C-terminal domain of transcriptional repressors"/>
    <property type="match status" value="1"/>
</dbReference>
<dbReference type="InterPro" id="IPR052713">
    <property type="entry name" value="FeoA"/>
</dbReference>
<dbReference type="Gene3D" id="2.30.30.90">
    <property type="match status" value="1"/>
</dbReference>
<dbReference type="SMART" id="SM00899">
    <property type="entry name" value="FeoA"/>
    <property type="match status" value="1"/>
</dbReference>
<evidence type="ECO:0000313" key="4">
    <source>
        <dbReference type="Proteomes" id="UP000198785"/>
    </source>
</evidence>
<dbReference type="STRING" id="683125.SAMN05660206_101260"/>
<sequence>MQEKLSLTVLKIGEKATISAVNSEELPAKFLEMGLLPGHVIEVKHKAPFNGPIGLHIHSSNVLIALRKSEAEHIFVEK</sequence>
<keyword evidence="1" id="KW-0408">Iron</keyword>
<feature type="domain" description="Ferrous iron transporter FeoA-like" evidence="2">
    <location>
        <begin position="5"/>
        <end position="78"/>
    </location>
</feature>
<dbReference type="OrthoDB" id="9811076at2"/>
<dbReference type="InterPro" id="IPR038157">
    <property type="entry name" value="FeoA_core_dom"/>
</dbReference>
<evidence type="ECO:0000313" key="3">
    <source>
        <dbReference type="EMBL" id="SFS34672.1"/>
    </source>
</evidence>
<accession>A0A1I6P3B5</accession>
<protein>
    <submittedName>
        <fullName evidence="3">Ferrous iron transport protein A</fullName>
    </submittedName>
</protein>
<dbReference type="RefSeq" id="WP_093363342.1">
    <property type="nucleotide sequence ID" value="NZ_FOZZ01000001.1"/>
</dbReference>
<dbReference type="AlphaFoldDB" id="A0A1I6P3B5"/>
<dbReference type="GO" id="GO:0046914">
    <property type="term" value="F:transition metal ion binding"/>
    <property type="evidence" value="ECO:0007669"/>
    <property type="project" value="InterPro"/>
</dbReference>
<dbReference type="Pfam" id="PF04023">
    <property type="entry name" value="FeoA"/>
    <property type="match status" value="1"/>
</dbReference>
<dbReference type="InterPro" id="IPR007167">
    <property type="entry name" value="Fe-transptr_FeoA-like"/>
</dbReference>
<name>A0A1I6P3B5_9SPHI</name>
<keyword evidence="4" id="KW-1185">Reference proteome</keyword>
<dbReference type="EMBL" id="FOZZ01000001">
    <property type="protein sequence ID" value="SFS34672.1"/>
    <property type="molecule type" value="Genomic_DNA"/>
</dbReference>
<dbReference type="PANTHER" id="PTHR42954:SF2">
    <property type="entry name" value="FE(2+) TRANSPORT PROTEIN A"/>
    <property type="match status" value="1"/>
</dbReference>